<dbReference type="InterPro" id="IPR036412">
    <property type="entry name" value="HAD-like_sf"/>
</dbReference>
<dbReference type="InterPro" id="IPR023299">
    <property type="entry name" value="ATPase_P-typ_cyto_dom_N"/>
</dbReference>
<dbReference type="Gene3D" id="3.40.1110.10">
    <property type="entry name" value="Calcium-transporting ATPase, cytoplasmic domain N"/>
    <property type="match status" value="1"/>
</dbReference>
<dbReference type="FunFam" id="3.40.1110.10:FF:000067">
    <property type="entry name" value="Phospholipid-transporting ATPase"/>
    <property type="match status" value="1"/>
</dbReference>
<organism evidence="1 2">
    <name type="scientific">Coemansia biformis</name>
    <dbReference type="NCBI Taxonomy" id="1286918"/>
    <lineage>
        <taxon>Eukaryota</taxon>
        <taxon>Fungi</taxon>
        <taxon>Fungi incertae sedis</taxon>
        <taxon>Zoopagomycota</taxon>
        <taxon>Kickxellomycotina</taxon>
        <taxon>Kickxellomycetes</taxon>
        <taxon>Kickxellales</taxon>
        <taxon>Kickxellaceae</taxon>
        <taxon>Coemansia</taxon>
    </lineage>
</organism>
<dbReference type="GO" id="GO:0005886">
    <property type="term" value="C:plasma membrane"/>
    <property type="evidence" value="ECO:0007669"/>
    <property type="project" value="TreeGrafter"/>
</dbReference>
<dbReference type="OrthoDB" id="377733at2759"/>
<dbReference type="GO" id="GO:0045332">
    <property type="term" value="P:phospholipid translocation"/>
    <property type="evidence" value="ECO:0007669"/>
    <property type="project" value="TreeGrafter"/>
</dbReference>
<dbReference type="InterPro" id="IPR023214">
    <property type="entry name" value="HAD_sf"/>
</dbReference>
<dbReference type="SUPFAM" id="SSF81660">
    <property type="entry name" value="Metal cation-transporting ATPase, ATP-binding domain N"/>
    <property type="match status" value="1"/>
</dbReference>
<accession>A0A9W7XT74</accession>
<protein>
    <submittedName>
        <fullName evidence="1">Aminophospholipid-translocase</fullName>
    </submittedName>
</protein>
<dbReference type="GO" id="GO:0140326">
    <property type="term" value="F:ATPase-coupled intramembrane lipid transporter activity"/>
    <property type="evidence" value="ECO:0007669"/>
    <property type="project" value="TreeGrafter"/>
</dbReference>
<evidence type="ECO:0000313" key="1">
    <source>
        <dbReference type="EMBL" id="KAJ1718565.1"/>
    </source>
</evidence>
<dbReference type="GO" id="GO:0006890">
    <property type="term" value="P:retrograde vesicle-mediated transport, Golgi to endoplasmic reticulum"/>
    <property type="evidence" value="ECO:0007669"/>
    <property type="project" value="TreeGrafter"/>
</dbReference>
<dbReference type="PANTHER" id="PTHR24092:SF5">
    <property type="entry name" value="PHOSPHOLIPID-TRANSPORTING ATPASE"/>
    <property type="match status" value="1"/>
</dbReference>
<dbReference type="EMBL" id="JANBOI010003351">
    <property type="protein sequence ID" value="KAJ1718565.1"/>
    <property type="molecule type" value="Genomic_DNA"/>
</dbReference>
<dbReference type="GO" id="GO:0006897">
    <property type="term" value="P:endocytosis"/>
    <property type="evidence" value="ECO:0007669"/>
    <property type="project" value="TreeGrafter"/>
</dbReference>
<proteinExistence type="predicted"/>
<dbReference type="Proteomes" id="UP001143981">
    <property type="component" value="Unassembled WGS sequence"/>
</dbReference>
<comment type="caution">
    <text evidence="1">The sequence shown here is derived from an EMBL/GenBank/DDBJ whole genome shotgun (WGS) entry which is preliminary data.</text>
</comment>
<feature type="non-terminal residue" evidence="1">
    <location>
        <position position="418"/>
    </location>
</feature>
<keyword evidence="2" id="KW-1185">Reference proteome</keyword>
<sequence length="418" mass="46256">MELKRVHMGVMAYTLETSDEVSRHLRANLQGRVGSQAASDMPVSAATSSSVVDADAVDADATGRQHTSLGKGHGRARRDMPQHIFDMVESLALCHNVTPAEEEEEATTHDERMAVAVSKPMAYQASSPDEVAIVKWTELVGVVLAERTLSTITLRLDVLLPESQLGYGVAPTLTYDILQVFPFTSESKRMGVVVKSRLTGEIFFIQKGADSVMSRIVQYNDWLDEECGNMARDGLRTLVVGRKRLSQQAYRKFEDAYQQARVTVVGRADAMRQVVADYLESDLELLGLTGVEDRLQDNVRATLELLGNAGIKVWMLTGDKVETATCVAVSARLVRRDQLVHVVSGLRSAHEVNLALETLRTLNDCCLIIDGDSLQVALDFFRDEFVQIATRLPAVVCCRCSPTQKADIVRLIQKYTRR</sequence>
<dbReference type="Pfam" id="PF13246">
    <property type="entry name" value="Cation_ATPase"/>
    <property type="match status" value="1"/>
</dbReference>
<name>A0A9W7XT74_9FUNG</name>
<dbReference type="GO" id="GO:0000166">
    <property type="term" value="F:nucleotide binding"/>
    <property type="evidence" value="ECO:0007669"/>
    <property type="project" value="InterPro"/>
</dbReference>
<dbReference type="Gene3D" id="3.40.50.1000">
    <property type="entry name" value="HAD superfamily/HAD-like"/>
    <property type="match status" value="1"/>
</dbReference>
<reference evidence="1" key="1">
    <citation type="submission" date="2022-07" db="EMBL/GenBank/DDBJ databases">
        <title>Phylogenomic reconstructions and comparative analyses of Kickxellomycotina fungi.</title>
        <authorList>
            <person name="Reynolds N.K."/>
            <person name="Stajich J.E."/>
            <person name="Barry K."/>
            <person name="Grigoriev I.V."/>
            <person name="Crous P."/>
            <person name="Smith M.E."/>
        </authorList>
    </citation>
    <scope>NUCLEOTIDE SEQUENCE</scope>
    <source>
        <strain evidence="1">BCRC 34381</strain>
    </source>
</reference>
<evidence type="ECO:0000313" key="2">
    <source>
        <dbReference type="Proteomes" id="UP001143981"/>
    </source>
</evidence>
<gene>
    <name evidence="1" type="primary">NEO1_3</name>
    <name evidence="1" type="ORF">LPJ61_006565</name>
</gene>
<dbReference type="SUPFAM" id="SSF56784">
    <property type="entry name" value="HAD-like"/>
    <property type="match status" value="1"/>
</dbReference>
<dbReference type="GO" id="GO:0005802">
    <property type="term" value="C:trans-Golgi network"/>
    <property type="evidence" value="ECO:0007669"/>
    <property type="project" value="TreeGrafter"/>
</dbReference>
<dbReference type="AlphaFoldDB" id="A0A9W7XT74"/>
<dbReference type="GO" id="GO:0005768">
    <property type="term" value="C:endosome"/>
    <property type="evidence" value="ECO:0007669"/>
    <property type="project" value="TreeGrafter"/>
</dbReference>
<dbReference type="PANTHER" id="PTHR24092">
    <property type="entry name" value="PROBABLE PHOSPHOLIPID-TRANSPORTING ATPASE"/>
    <property type="match status" value="1"/>
</dbReference>